<organism evidence="3 4">
    <name type="scientific">Ponticaulis profundi</name>
    <dbReference type="NCBI Taxonomy" id="2665222"/>
    <lineage>
        <taxon>Bacteria</taxon>
        <taxon>Pseudomonadati</taxon>
        <taxon>Pseudomonadota</taxon>
        <taxon>Alphaproteobacteria</taxon>
        <taxon>Hyphomonadales</taxon>
        <taxon>Hyphomonadaceae</taxon>
        <taxon>Ponticaulis</taxon>
    </lineage>
</organism>
<comment type="caution">
    <text evidence="3">The sequence shown here is derived from an EMBL/GenBank/DDBJ whole genome shotgun (WGS) entry which is preliminary data.</text>
</comment>
<dbReference type="InterPro" id="IPR000073">
    <property type="entry name" value="AB_hydrolase_1"/>
</dbReference>
<keyword evidence="1" id="KW-0732">Signal</keyword>
<accession>A0ABW1S7C7</accession>
<feature type="signal peptide" evidence="1">
    <location>
        <begin position="1"/>
        <end position="19"/>
    </location>
</feature>
<dbReference type="Proteomes" id="UP001596303">
    <property type="component" value="Unassembled WGS sequence"/>
</dbReference>
<gene>
    <name evidence="3" type="ORF">ACFQDM_05705</name>
</gene>
<dbReference type="EMBL" id="JBHSSW010000005">
    <property type="protein sequence ID" value="MFC6197562.1"/>
    <property type="molecule type" value="Genomic_DNA"/>
</dbReference>
<dbReference type="PANTHER" id="PTHR43798">
    <property type="entry name" value="MONOACYLGLYCEROL LIPASE"/>
    <property type="match status" value="1"/>
</dbReference>
<dbReference type="Pfam" id="PF00561">
    <property type="entry name" value="Abhydrolase_1"/>
    <property type="match status" value="1"/>
</dbReference>
<dbReference type="GO" id="GO:0016787">
    <property type="term" value="F:hydrolase activity"/>
    <property type="evidence" value="ECO:0007669"/>
    <property type="project" value="UniProtKB-KW"/>
</dbReference>
<dbReference type="Gene3D" id="3.40.50.1820">
    <property type="entry name" value="alpha/beta hydrolase"/>
    <property type="match status" value="1"/>
</dbReference>
<protein>
    <submittedName>
        <fullName evidence="3">Alpha/beta fold hydrolase</fullName>
    </submittedName>
</protein>
<dbReference type="SUPFAM" id="SSF53474">
    <property type="entry name" value="alpha/beta-Hydrolases"/>
    <property type="match status" value="1"/>
</dbReference>
<reference evidence="4" key="1">
    <citation type="journal article" date="2019" name="Int. J. Syst. Evol. Microbiol.">
        <title>The Global Catalogue of Microorganisms (GCM) 10K type strain sequencing project: providing services to taxonomists for standard genome sequencing and annotation.</title>
        <authorList>
            <consortium name="The Broad Institute Genomics Platform"/>
            <consortium name="The Broad Institute Genome Sequencing Center for Infectious Disease"/>
            <person name="Wu L."/>
            <person name="Ma J."/>
        </authorList>
    </citation>
    <scope>NUCLEOTIDE SEQUENCE [LARGE SCALE GENOMIC DNA]</scope>
    <source>
        <strain evidence="4">CGMCC-1.15741</strain>
    </source>
</reference>
<keyword evidence="4" id="KW-1185">Reference proteome</keyword>
<feature type="domain" description="AB hydrolase-1" evidence="2">
    <location>
        <begin position="75"/>
        <end position="324"/>
    </location>
</feature>
<feature type="chain" id="PRO_5046557504" evidence="1">
    <location>
        <begin position="20"/>
        <end position="343"/>
    </location>
</feature>
<evidence type="ECO:0000313" key="4">
    <source>
        <dbReference type="Proteomes" id="UP001596303"/>
    </source>
</evidence>
<keyword evidence="3" id="KW-0378">Hydrolase</keyword>
<dbReference type="InterPro" id="IPR050266">
    <property type="entry name" value="AB_hydrolase_sf"/>
</dbReference>
<dbReference type="InterPro" id="IPR029058">
    <property type="entry name" value="AB_hydrolase_fold"/>
</dbReference>
<evidence type="ECO:0000259" key="2">
    <source>
        <dbReference type="Pfam" id="PF00561"/>
    </source>
</evidence>
<sequence length="343" mass="38127">MKSFAILSTVALVGTLVLASLTSAEPEANVKAPAYDAKLTEYEYPFEVRSYAFESQQQDLEMAYMYLPADAGQTTIVLMHGKNFNGAYWEETARYLNAKGYGVLIPDQIGFGKSSKPRAYQYSFNQLAANTRDLMTELGIEKAVILGHSMGGMVASRFALSYPEQTEKLVLVNPIGLEDYLDYTTYPTISDAYESELKKTGESIIAYQKKNYYDGAWNEDYEALTLPLRGWLNGPDKDTLAYVAALTYDMILTQPVVNDFSELTVPTSLILGTRDRTGPNRANKRDGVDYELGRYDELGETVTAMIPNADLIELDDLGHLPHIEAFDRFTPALDRALGETSAP</sequence>
<name>A0ABW1S7C7_9PROT</name>
<dbReference type="RefSeq" id="WP_377376653.1">
    <property type="nucleotide sequence ID" value="NZ_JBHSSW010000005.1"/>
</dbReference>
<dbReference type="PRINTS" id="PR00111">
    <property type="entry name" value="ABHYDROLASE"/>
</dbReference>
<proteinExistence type="predicted"/>
<evidence type="ECO:0000256" key="1">
    <source>
        <dbReference type="SAM" id="SignalP"/>
    </source>
</evidence>
<evidence type="ECO:0000313" key="3">
    <source>
        <dbReference type="EMBL" id="MFC6197562.1"/>
    </source>
</evidence>
<dbReference type="PANTHER" id="PTHR43798:SF33">
    <property type="entry name" value="HYDROLASE, PUTATIVE (AFU_ORTHOLOGUE AFUA_2G14860)-RELATED"/>
    <property type="match status" value="1"/>
</dbReference>